<reference evidence="4" key="1">
    <citation type="submission" date="2020-11" db="EMBL/GenBank/DDBJ databases">
        <authorList>
            <person name="Tran Van P."/>
        </authorList>
    </citation>
    <scope>NUCLEOTIDE SEQUENCE</scope>
</reference>
<feature type="compositionally biased region" description="Basic and acidic residues" evidence="1">
    <location>
        <begin position="35"/>
        <end position="46"/>
    </location>
</feature>
<dbReference type="InterPro" id="IPR001478">
    <property type="entry name" value="PDZ"/>
</dbReference>
<feature type="domain" description="PDZ" evidence="3">
    <location>
        <begin position="341"/>
        <end position="418"/>
    </location>
</feature>
<dbReference type="Proteomes" id="UP000728032">
    <property type="component" value="Unassembled WGS sequence"/>
</dbReference>
<dbReference type="InterPro" id="IPR001849">
    <property type="entry name" value="PH_domain"/>
</dbReference>
<dbReference type="SMART" id="SM00228">
    <property type="entry name" value="PDZ"/>
    <property type="match status" value="1"/>
</dbReference>
<feature type="region of interest" description="Disordered" evidence="1">
    <location>
        <begin position="1"/>
        <end position="69"/>
    </location>
</feature>
<dbReference type="PROSITE" id="PS50003">
    <property type="entry name" value="PH_DOMAIN"/>
    <property type="match status" value="2"/>
</dbReference>
<evidence type="ECO:0000313" key="5">
    <source>
        <dbReference type="Proteomes" id="UP000728032"/>
    </source>
</evidence>
<dbReference type="Pfam" id="PF00169">
    <property type="entry name" value="PH"/>
    <property type="match status" value="1"/>
</dbReference>
<feature type="compositionally biased region" description="Basic residues" evidence="1">
    <location>
        <begin position="182"/>
        <end position="191"/>
    </location>
</feature>
<dbReference type="EMBL" id="CAJPVJ010019779">
    <property type="protein sequence ID" value="CAG2177416.1"/>
    <property type="molecule type" value="Genomic_DNA"/>
</dbReference>
<dbReference type="EMBL" id="OC934604">
    <property type="protein sequence ID" value="CAD7660278.1"/>
    <property type="molecule type" value="Genomic_DNA"/>
</dbReference>
<dbReference type="InterPro" id="IPR036034">
    <property type="entry name" value="PDZ_sf"/>
</dbReference>
<dbReference type="PANTHER" id="PTHR47644">
    <property type="entry name" value="AGAP008221-PA"/>
    <property type="match status" value="1"/>
</dbReference>
<feature type="domain" description="PH" evidence="2">
    <location>
        <begin position="571"/>
        <end position="619"/>
    </location>
</feature>
<feature type="domain" description="PH" evidence="2">
    <location>
        <begin position="440"/>
        <end position="544"/>
    </location>
</feature>
<dbReference type="OrthoDB" id="6510318at2759"/>
<feature type="region of interest" description="Disordered" evidence="1">
    <location>
        <begin position="161"/>
        <end position="191"/>
    </location>
</feature>
<dbReference type="SMART" id="SM00233">
    <property type="entry name" value="PH"/>
    <property type="match status" value="1"/>
</dbReference>
<dbReference type="Gene3D" id="2.30.29.30">
    <property type="entry name" value="Pleckstrin-homology domain (PH domain)/Phosphotyrosine-binding domain (PTB)"/>
    <property type="match status" value="2"/>
</dbReference>
<dbReference type="Pfam" id="PF00595">
    <property type="entry name" value="PDZ"/>
    <property type="match status" value="1"/>
</dbReference>
<sequence>MIDGNLTEPNSLSEPLLDRPPLEKSGSFPSVMSDNIDKSFPMDEKPILLGQTSEQNSVDKASEATGAVEPKTDANIVDITADSVPQSVTKELPLNESSKLITISNNSSETSKDWLKPSEELPEVELFDKQLDESVHKRRTHLTKSRTESCDLGRPVFPYEIPRQRRSRSLSKSPDKSMVRPHSGRTHSCGRHHYQCRQCGAGVSEPPPTVPSLTINKNVFSLQNFKSFSIDTTYHNSLADDDEDLGIHTESYRSALWLYVGRKDELIVWGHKCHKKSRKSSNNEKLNGSSPQKLVRCDSNESTLSERQFRRQYESVTHRMIHRRASIEMYKRAINKTFEKEIIIHRINNEFGFRIHGSRPVVVSAIEKDTPAETCGLDVGDIVVTINGSNVMDASHSDVVKLAHSGADTLTLEVVSTRAALNGTEMNGESSSTDSNTAYDIVMNGYLTRVRVTNDSDSQSTQTRNRWFALKTDNCLYWYKSTKEMDPLGVLCLQGYTSCLAPELTVQQPYAFKLAKPGAGIKYLAAKDSETVNQWVDAINQRAFRLNKADPYVEMALKNVTKSVSGMGTAGADCSGYLAIFSQRRKCWRNRYFVLKDASLYFYYDSNAKTSLGMRYYSP</sequence>
<dbReference type="SUPFAM" id="SSF50729">
    <property type="entry name" value="PH domain-like"/>
    <property type="match status" value="2"/>
</dbReference>
<evidence type="ECO:0000313" key="4">
    <source>
        <dbReference type="EMBL" id="CAD7660278.1"/>
    </source>
</evidence>
<dbReference type="PROSITE" id="PS50106">
    <property type="entry name" value="PDZ"/>
    <property type="match status" value="1"/>
</dbReference>
<accession>A0A7R9QVR8</accession>
<dbReference type="PANTHER" id="PTHR47644:SF1">
    <property type="entry name" value="PDZ DOMAIN-CONTAINING PROTEIN"/>
    <property type="match status" value="1"/>
</dbReference>
<feature type="compositionally biased region" description="Polar residues" evidence="1">
    <location>
        <begin position="50"/>
        <end position="59"/>
    </location>
</feature>
<dbReference type="InterPro" id="IPR011993">
    <property type="entry name" value="PH-like_dom_sf"/>
</dbReference>
<dbReference type="SUPFAM" id="SSF50156">
    <property type="entry name" value="PDZ domain-like"/>
    <property type="match status" value="1"/>
</dbReference>
<keyword evidence="5" id="KW-1185">Reference proteome</keyword>
<feature type="compositionally biased region" description="Polar residues" evidence="1">
    <location>
        <begin position="283"/>
        <end position="292"/>
    </location>
</feature>
<proteinExistence type="predicted"/>
<dbReference type="Gene3D" id="2.30.42.10">
    <property type="match status" value="1"/>
</dbReference>
<name>A0A7R9QVR8_9ACAR</name>
<protein>
    <submittedName>
        <fullName evidence="4">Uncharacterized protein</fullName>
    </submittedName>
</protein>
<feature type="region of interest" description="Disordered" evidence="1">
    <location>
        <begin position="277"/>
        <end position="297"/>
    </location>
</feature>
<evidence type="ECO:0000259" key="3">
    <source>
        <dbReference type="PROSITE" id="PS50106"/>
    </source>
</evidence>
<evidence type="ECO:0000259" key="2">
    <source>
        <dbReference type="PROSITE" id="PS50003"/>
    </source>
</evidence>
<organism evidence="4">
    <name type="scientific">Oppiella nova</name>
    <dbReference type="NCBI Taxonomy" id="334625"/>
    <lineage>
        <taxon>Eukaryota</taxon>
        <taxon>Metazoa</taxon>
        <taxon>Ecdysozoa</taxon>
        <taxon>Arthropoda</taxon>
        <taxon>Chelicerata</taxon>
        <taxon>Arachnida</taxon>
        <taxon>Acari</taxon>
        <taxon>Acariformes</taxon>
        <taxon>Sarcoptiformes</taxon>
        <taxon>Oribatida</taxon>
        <taxon>Brachypylina</taxon>
        <taxon>Oppioidea</taxon>
        <taxon>Oppiidae</taxon>
        <taxon>Oppiella</taxon>
    </lineage>
</organism>
<feature type="non-terminal residue" evidence="4">
    <location>
        <position position="619"/>
    </location>
</feature>
<evidence type="ECO:0000256" key="1">
    <source>
        <dbReference type="SAM" id="MobiDB-lite"/>
    </source>
</evidence>
<dbReference type="AlphaFoldDB" id="A0A7R9QVR8"/>
<gene>
    <name evidence="4" type="ORF">ONB1V03_LOCUS16848</name>
</gene>